<protein>
    <submittedName>
        <fullName evidence="1">Uncharacterized protein</fullName>
    </submittedName>
</protein>
<sequence>MVLFSPSPARKHPAQGLAHQHRMRVVRFVHPYSRLGASDAFAMLPPAGQFVEVPSQVSSAEMPGNSEEKCSNLSGPKQPGLVPTPAGPVRLKLWNPVHTGAAEPLEQP</sequence>
<reference evidence="1" key="2">
    <citation type="submission" date="2025-03" db="EMBL/GenBank/DDBJ databases">
        <authorList>
            <consortium name="ELIXIR-Norway"/>
            <consortium name="Elixir Norway"/>
        </authorList>
    </citation>
    <scope>NUCLEOTIDE SEQUENCE</scope>
</reference>
<organism evidence="1 2">
    <name type="scientific">Rangifer tarandus platyrhynchus</name>
    <name type="common">Svalbard reindeer</name>
    <dbReference type="NCBI Taxonomy" id="3082113"/>
    <lineage>
        <taxon>Eukaryota</taxon>
        <taxon>Metazoa</taxon>
        <taxon>Chordata</taxon>
        <taxon>Craniata</taxon>
        <taxon>Vertebrata</taxon>
        <taxon>Euteleostomi</taxon>
        <taxon>Mammalia</taxon>
        <taxon>Eutheria</taxon>
        <taxon>Laurasiatheria</taxon>
        <taxon>Artiodactyla</taxon>
        <taxon>Ruminantia</taxon>
        <taxon>Pecora</taxon>
        <taxon>Cervidae</taxon>
        <taxon>Odocoileinae</taxon>
        <taxon>Rangifer</taxon>
    </lineage>
</organism>
<dbReference type="Proteomes" id="UP001162501">
    <property type="component" value="Chromosome 11"/>
</dbReference>
<name>A0AC59Y8H6_RANTA</name>
<proteinExistence type="predicted"/>
<gene>
    <name evidence="1" type="ORF">MRATA1EN22A_LOCUS2909</name>
</gene>
<dbReference type="EMBL" id="OX596095">
    <property type="protein sequence ID" value="CAM9466979.1"/>
    <property type="molecule type" value="Genomic_DNA"/>
</dbReference>
<evidence type="ECO:0000313" key="2">
    <source>
        <dbReference type="Proteomes" id="UP001162501"/>
    </source>
</evidence>
<reference evidence="1" key="1">
    <citation type="submission" date="2023-05" db="EMBL/GenBank/DDBJ databases">
        <authorList>
            <consortium name="ELIXIR-Norway"/>
        </authorList>
    </citation>
    <scope>NUCLEOTIDE SEQUENCE</scope>
</reference>
<accession>A0AC59Y8H6</accession>
<evidence type="ECO:0000313" key="1">
    <source>
        <dbReference type="EMBL" id="CAM9466979.1"/>
    </source>
</evidence>